<evidence type="ECO:0000256" key="1">
    <source>
        <dbReference type="SAM" id="Phobius"/>
    </source>
</evidence>
<reference evidence="2" key="1">
    <citation type="submission" date="2020-10" db="EMBL/GenBank/DDBJ databases">
        <authorList>
            <person name="Gilroy R."/>
        </authorList>
    </citation>
    <scope>NUCLEOTIDE SEQUENCE</scope>
    <source>
        <strain evidence="2">CHK176-6737</strain>
    </source>
</reference>
<proteinExistence type="predicted"/>
<comment type="caution">
    <text evidence="2">The sequence shown here is derived from an EMBL/GenBank/DDBJ whole genome shotgun (WGS) entry which is preliminary data.</text>
</comment>
<feature type="transmembrane region" description="Helical" evidence="1">
    <location>
        <begin position="12"/>
        <end position="45"/>
    </location>
</feature>
<reference evidence="2" key="2">
    <citation type="journal article" date="2021" name="PeerJ">
        <title>Extensive microbial diversity within the chicken gut microbiome revealed by metagenomics and culture.</title>
        <authorList>
            <person name="Gilroy R."/>
            <person name="Ravi A."/>
            <person name="Getino M."/>
            <person name="Pursley I."/>
            <person name="Horton D.L."/>
            <person name="Alikhan N.F."/>
            <person name="Baker D."/>
            <person name="Gharbi K."/>
            <person name="Hall N."/>
            <person name="Watson M."/>
            <person name="Adriaenssens E.M."/>
            <person name="Foster-Nyarko E."/>
            <person name="Jarju S."/>
            <person name="Secka A."/>
            <person name="Antonio M."/>
            <person name="Oren A."/>
            <person name="Chaudhuri R.R."/>
            <person name="La Ragione R."/>
            <person name="Hildebrand F."/>
            <person name="Pallen M.J."/>
        </authorList>
    </citation>
    <scope>NUCLEOTIDE SEQUENCE</scope>
    <source>
        <strain evidence="2">CHK176-6737</strain>
    </source>
</reference>
<name>A0A9D1SNC8_9FIRM</name>
<dbReference type="AlphaFoldDB" id="A0A9D1SNC8"/>
<evidence type="ECO:0008006" key="4">
    <source>
        <dbReference type="Google" id="ProtNLM"/>
    </source>
</evidence>
<evidence type="ECO:0000313" key="2">
    <source>
        <dbReference type="EMBL" id="HIU68421.1"/>
    </source>
</evidence>
<organism evidence="2 3">
    <name type="scientific">Candidatus Scybalenecus merdavium</name>
    <dbReference type="NCBI Taxonomy" id="2840939"/>
    <lineage>
        <taxon>Bacteria</taxon>
        <taxon>Bacillati</taxon>
        <taxon>Bacillota</taxon>
        <taxon>Clostridia</taxon>
        <taxon>Eubacteriales</taxon>
        <taxon>Oscillospiraceae</taxon>
        <taxon>Oscillospiraceae incertae sedis</taxon>
        <taxon>Candidatus Scybalenecus</taxon>
    </lineage>
</organism>
<dbReference type="EMBL" id="DVNM01000002">
    <property type="protein sequence ID" value="HIU68421.1"/>
    <property type="molecule type" value="Genomic_DNA"/>
</dbReference>
<protein>
    <recommendedName>
        <fullName evidence="4">Lipoprotein</fullName>
    </recommendedName>
</protein>
<keyword evidence="1" id="KW-0812">Transmembrane</keyword>
<accession>A0A9D1SNC8</accession>
<sequence>MKGKVRKELLWIAFGVGCVAACCLPTIWITRVLAVAVIILGIICCKK</sequence>
<dbReference type="Proteomes" id="UP000824125">
    <property type="component" value="Unassembled WGS sequence"/>
</dbReference>
<gene>
    <name evidence="2" type="ORF">IAD23_00505</name>
</gene>
<keyword evidence="1" id="KW-1133">Transmembrane helix</keyword>
<evidence type="ECO:0000313" key="3">
    <source>
        <dbReference type="Proteomes" id="UP000824125"/>
    </source>
</evidence>
<keyword evidence="1" id="KW-0472">Membrane</keyword>